<name>A0A2H3EF44_ARMGA</name>
<evidence type="ECO:0000256" key="1">
    <source>
        <dbReference type="ARBA" id="ARBA00022723"/>
    </source>
</evidence>
<reference evidence="7" key="1">
    <citation type="journal article" date="2017" name="Nat. Ecol. Evol.">
        <title>Genome expansion and lineage-specific genetic innovations in the forest pathogenic fungi Armillaria.</title>
        <authorList>
            <person name="Sipos G."/>
            <person name="Prasanna A.N."/>
            <person name="Walter M.C."/>
            <person name="O'Connor E."/>
            <person name="Balint B."/>
            <person name="Krizsan K."/>
            <person name="Kiss B."/>
            <person name="Hess J."/>
            <person name="Varga T."/>
            <person name="Slot J."/>
            <person name="Riley R."/>
            <person name="Boka B."/>
            <person name="Rigling D."/>
            <person name="Barry K."/>
            <person name="Lee J."/>
            <person name="Mihaltcheva S."/>
            <person name="LaButti K."/>
            <person name="Lipzen A."/>
            <person name="Waldron R."/>
            <person name="Moloney N.M."/>
            <person name="Sperisen C."/>
            <person name="Kredics L."/>
            <person name="Vagvoelgyi C."/>
            <person name="Patrignani A."/>
            <person name="Fitzpatrick D."/>
            <person name="Nagy I."/>
            <person name="Doyle S."/>
            <person name="Anderson J.B."/>
            <person name="Grigoriev I.V."/>
            <person name="Gueldener U."/>
            <person name="Muensterkoetter M."/>
            <person name="Nagy L.G."/>
        </authorList>
    </citation>
    <scope>NUCLEOTIDE SEQUENCE [LARGE SCALE GENOMIC DNA]</scope>
    <source>
        <strain evidence="7">Ar21-2</strain>
    </source>
</reference>
<evidence type="ECO:0000256" key="3">
    <source>
        <dbReference type="ARBA" id="ARBA00022833"/>
    </source>
</evidence>
<keyword evidence="1" id="KW-0479">Metal-binding</keyword>
<dbReference type="OrthoDB" id="6270329at2759"/>
<dbReference type="InterPro" id="IPR013083">
    <property type="entry name" value="Znf_RING/FYVE/PHD"/>
</dbReference>
<dbReference type="PROSITE" id="PS00518">
    <property type="entry name" value="ZF_RING_1"/>
    <property type="match status" value="1"/>
</dbReference>
<organism evidence="6 7">
    <name type="scientific">Armillaria gallica</name>
    <name type="common">Bulbous honey fungus</name>
    <name type="synonym">Armillaria bulbosa</name>
    <dbReference type="NCBI Taxonomy" id="47427"/>
    <lineage>
        <taxon>Eukaryota</taxon>
        <taxon>Fungi</taxon>
        <taxon>Dikarya</taxon>
        <taxon>Basidiomycota</taxon>
        <taxon>Agaricomycotina</taxon>
        <taxon>Agaricomycetes</taxon>
        <taxon>Agaricomycetidae</taxon>
        <taxon>Agaricales</taxon>
        <taxon>Marasmiineae</taxon>
        <taxon>Physalacriaceae</taxon>
        <taxon>Armillaria</taxon>
    </lineage>
</organism>
<sequence length="122" mass="13474">MVQPRAICLSSYDNPVSTPCGHIFCTKCVSDHILASSDGFRSPCPTCRTKFHICGSPFGLSDFNQALHCRPAVPEVGISCDKTRIYSTVYSFSICPVNTINSYFLAYAASFLTALQICRYRN</sequence>
<dbReference type="AlphaFoldDB" id="A0A2H3EF44"/>
<dbReference type="GO" id="GO:0008270">
    <property type="term" value="F:zinc ion binding"/>
    <property type="evidence" value="ECO:0007669"/>
    <property type="project" value="UniProtKB-KW"/>
</dbReference>
<dbReference type="PROSITE" id="PS50089">
    <property type="entry name" value="ZF_RING_2"/>
    <property type="match status" value="1"/>
</dbReference>
<dbReference type="SUPFAM" id="SSF57850">
    <property type="entry name" value="RING/U-box"/>
    <property type="match status" value="1"/>
</dbReference>
<dbReference type="SMART" id="SM00184">
    <property type="entry name" value="RING"/>
    <property type="match status" value="1"/>
</dbReference>
<evidence type="ECO:0000259" key="5">
    <source>
        <dbReference type="PROSITE" id="PS50089"/>
    </source>
</evidence>
<accession>A0A2H3EF44</accession>
<dbReference type="Proteomes" id="UP000217790">
    <property type="component" value="Unassembled WGS sequence"/>
</dbReference>
<dbReference type="InterPro" id="IPR001841">
    <property type="entry name" value="Znf_RING"/>
</dbReference>
<dbReference type="Pfam" id="PF13445">
    <property type="entry name" value="zf-RING_UBOX"/>
    <property type="match status" value="1"/>
</dbReference>
<keyword evidence="3" id="KW-0862">Zinc</keyword>
<protein>
    <recommendedName>
        <fullName evidence="5">RING-type domain-containing protein</fullName>
    </recommendedName>
</protein>
<dbReference type="Gene3D" id="3.30.40.10">
    <property type="entry name" value="Zinc/RING finger domain, C3HC4 (zinc finger)"/>
    <property type="match status" value="1"/>
</dbReference>
<evidence type="ECO:0000256" key="4">
    <source>
        <dbReference type="PROSITE-ProRule" id="PRU00175"/>
    </source>
</evidence>
<dbReference type="STRING" id="47427.A0A2H3EF44"/>
<keyword evidence="7" id="KW-1185">Reference proteome</keyword>
<evidence type="ECO:0000313" key="7">
    <source>
        <dbReference type="Proteomes" id="UP000217790"/>
    </source>
</evidence>
<evidence type="ECO:0000256" key="2">
    <source>
        <dbReference type="ARBA" id="ARBA00022771"/>
    </source>
</evidence>
<keyword evidence="2 4" id="KW-0863">Zinc-finger</keyword>
<dbReference type="InterPro" id="IPR017907">
    <property type="entry name" value="Znf_RING_CS"/>
</dbReference>
<evidence type="ECO:0000313" key="6">
    <source>
        <dbReference type="EMBL" id="PBK99807.1"/>
    </source>
</evidence>
<dbReference type="EMBL" id="KZ293647">
    <property type="protein sequence ID" value="PBK99807.1"/>
    <property type="molecule type" value="Genomic_DNA"/>
</dbReference>
<dbReference type="InterPro" id="IPR027370">
    <property type="entry name" value="Znf-RING_euk"/>
</dbReference>
<feature type="domain" description="RING-type" evidence="5">
    <location>
        <begin position="7"/>
        <end position="48"/>
    </location>
</feature>
<gene>
    <name evidence="6" type="ORF">ARMGADRAFT_518652</name>
</gene>
<dbReference type="InParanoid" id="A0A2H3EF44"/>
<proteinExistence type="predicted"/>